<protein>
    <submittedName>
        <fullName evidence="1">Uncharacterized protein</fullName>
    </submittedName>
</protein>
<dbReference type="Proteomes" id="UP001196413">
    <property type="component" value="Unassembled WGS sequence"/>
</dbReference>
<dbReference type="EMBL" id="JAHQIW010002414">
    <property type="protein sequence ID" value="KAJ1355278.1"/>
    <property type="molecule type" value="Genomic_DNA"/>
</dbReference>
<accession>A0AAD5MFG9</accession>
<evidence type="ECO:0000313" key="1">
    <source>
        <dbReference type="EMBL" id="KAJ1355278.1"/>
    </source>
</evidence>
<proteinExistence type="predicted"/>
<organism evidence="1 2">
    <name type="scientific">Parelaphostrongylus tenuis</name>
    <name type="common">Meningeal worm</name>
    <dbReference type="NCBI Taxonomy" id="148309"/>
    <lineage>
        <taxon>Eukaryota</taxon>
        <taxon>Metazoa</taxon>
        <taxon>Ecdysozoa</taxon>
        <taxon>Nematoda</taxon>
        <taxon>Chromadorea</taxon>
        <taxon>Rhabditida</taxon>
        <taxon>Rhabditina</taxon>
        <taxon>Rhabditomorpha</taxon>
        <taxon>Strongyloidea</taxon>
        <taxon>Metastrongylidae</taxon>
        <taxon>Parelaphostrongylus</taxon>
    </lineage>
</organism>
<dbReference type="AlphaFoldDB" id="A0AAD5MFG9"/>
<dbReference type="Pfam" id="PF10504">
    <property type="entry name" value="DUF2452"/>
    <property type="match status" value="1"/>
</dbReference>
<dbReference type="InterPro" id="IPR019534">
    <property type="entry name" value="DUF2452"/>
</dbReference>
<reference evidence="1" key="1">
    <citation type="submission" date="2021-06" db="EMBL/GenBank/DDBJ databases">
        <title>Parelaphostrongylus tenuis whole genome reference sequence.</title>
        <authorList>
            <person name="Garwood T.J."/>
            <person name="Larsen P.A."/>
            <person name="Fountain-Jones N.M."/>
            <person name="Garbe J.R."/>
            <person name="Macchietto M.G."/>
            <person name="Kania S.A."/>
            <person name="Gerhold R.W."/>
            <person name="Richards J.E."/>
            <person name="Wolf T.M."/>
        </authorList>
    </citation>
    <scope>NUCLEOTIDE SEQUENCE</scope>
    <source>
        <strain evidence="1">MNPRO001-30</strain>
        <tissue evidence="1">Meninges</tissue>
    </source>
</reference>
<name>A0AAD5MFG9_PARTN</name>
<sequence>MVIAPPWSRDVSGYVLRGTGKSIPAPQLLKLNIRRSHPEAHHRRGIKLVAKRQLFSNFEGWYFLLLAPDEWGKPKKTEEYVESYRLESHRIWTPVSDMLDESNTAGISDLRSCLDAEVVCCTGGRYESNHPRMALCIIGIYWTHARRR</sequence>
<evidence type="ECO:0000313" key="2">
    <source>
        <dbReference type="Proteomes" id="UP001196413"/>
    </source>
</evidence>
<gene>
    <name evidence="1" type="ORF">KIN20_012615</name>
</gene>
<comment type="caution">
    <text evidence="1">The sequence shown here is derived from an EMBL/GenBank/DDBJ whole genome shotgun (WGS) entry which is preliminary data.</text>
</comment>
<keyword evidence="2" id="KW-1185">Reference proteome</keyword>